<dbReference type="Proteomes" id="UP000886047">
    <property type="component" value="Unassembled WGS sequence"/>
</dbReference>
<feature type="region of interest" description="Disordered" evidence="1">
    <location>
        <begin position="1"/>
        <end position="43"/>
    </location>
</feature>
<dbReference type="Gene3D" id="3.90.226.10">
    <property type="entry name" value="2-enoyl-CoA Hydratase, Chain A, domain 1"/>
    <property type="match status" value="1"/>
</dbReference>
<comment type="caution">
    <text evidence="2">The sequence shown here is derived from an EMBL/GenBank/DDBJ whole genome shotgun (WGS) entry which is preliminary data.</text>
</comment>
<gene>
    <name evidence="2" type="ORF">ENN90_06705</name>
</gene>
<name>A0A831LU11_9BACT</name>
<dbReference type="InterPro" id="IPR029045">
    <property type="entry name" value="ClpP/crotonase-like_dom_sf"/>
</dbReference>
<organism evidence="2">
    <name type="scientific">Mariniphaga anaerophila</name>
    <dbReference type="NCBI Taxonomy" id="1484053"/>
    <lineage>
        <taxon>Bacteria</taxon>
        <taxon>Pseudomonadati</taxon>
        <taxon>Bacteroidota</taxon>
        <taxon>Bacteroidia</taxon>
        <taxon>Marinilabiliales</taxon>
        <taxon>Prolixibacteraceae</taxon>
        <taxon>Mariniphaga</taxon>
    </lineage>
</organism>
<evidence type="ECO:0000313" key="2">
    <source>
        <dbReference type="EMBL" id="HDR51295.1"/>
    </source>
</evidence>
<accession>A0A831LU11</accession>
<reference evidence="2" key="1">
    <citation type="journal article" date="2020" name="mSystems">
        <title>Genome- and Community-Level Interaction Insights into Carbon Utilization and Element Cycling Functions of Hydrothermarchaeota in Hydrothermal Sediment.</title>
        <authorList>
            <person name="Zhou Z."/>
            <person name="Liu Y."/>
            <person name="Xu W."/>
            <person name="Pan J."/>
            <person name="Luo Z.H."/>
            <person name="Li M."/>
        </authorList>
    </citation>
    <scope>NUCLEOTIDE SEQUENCE [LARGE SCALE GENOMIC DNA]</scope>
    <source>
        <strain evidence="2">SpSt-1217</strain>
    </source>
</reference>
<evidence type="ECO:0000256" key="1">
    <source>
        <dbReference type="SAM" id="MobiDB-lite"/>
    </source>
</evidence>
<protein>
    <submittedName>
        <fullName evidence="2">Uncharacterized protein</fullName>
    </submittedName>
</protein>
<dbReference type="AlphaFoldDB" id="A0A831LU11"/>
<dbReference type="SUPFAM" id="SSF52096">
    <property type="entry name" value="ClpP/crotonase"/>
    <property type="match status" value="1"/>
</dbReference>
<dbReference type="EMBL" id="DSDK01000366">
    <property type="protein sequence ID" value="HDR51295.1"/>
    <property type="molecule type" value="Genomic_DNA"/>
</dbReference>
<sequence>MTAPNNAVFDPVNNKWVAENEGVSPDTEVRQDARSLQAGRDPQLERAVQEALKLVEDQPKIQVSPPSFPTPAIKQ</sequence>
<proteinExistence type="predicted"/>